<evidence type="ECO:0000256" key="8">
    <source>
        <dbReference type="ARBA" id="ARBA00049244"/>
    </source>
</evidence>
<dbReference type="InterPro" id="IPR003141">
    <property type="entry name" value="Pol/His_phosphatase_N"/>
</dbReference>
<keyword evidence="6" id="KW-0235">DNA replication</keyword>
<dbReference type="Pfam" id="PF02811">
    <property type="entry name" value="PHP"/>
    <property type="match status" value="1"/>
</dbReference>
<evidence type="ECO:0000256" key="7">
    <source>
        <dbReference type="ARBA" id="ARBA00022932"/>
    </source>
</evidence>
<comment type="caution">
    <text evidence="10">The sequence shown here is derived from an EMBL/GenBank/DDBJ whole genome shotgun (WGS) entry which is preliminary data.</text>
</comment>
<name>A0ABS5UBI0_9BACT</name>
<proteinExistence type="predicted"/>
<dbReference type="NCBIfam" id="NF005298">
    <property type="entry name" value="PRK06826.1"/>
    <property type="match status" value="1"/>
</dbReference>
<dbReference type="EMBL" id="JAHDYS010000015">
    <property type="protein sequence ID" value="MBT1073029.1"/>
    <property type="molecule type" value="Genomic_DNA"/>
</dbReference>
<dbReference type="InterPro" id="IPR040982">
    <property type="entry name" value="DNA_pol3_finger"/>
</dbReference>
<dbReference type="Pfam" id="PF14579">
    <property type="entry name" value="HHH_6"/>
    <property type="match status" value="1"/>
</dbReference>
<comment type="subcellular location">
    <subcellularLocation>
        <location evidence="1">Cytoplasm</location>
    </subcellularLocation>
</comment>
<evidence type="ECO:0000256" key="5">
    <source>
        <dbReference type="ARBA" id="ARBA00022695"/>
    </source>
</evidence>
<dbReference type="NCBIfam" id="TIGR00594">
    <property type="entry name" value="polc"/>
    <property type="match status" value="1"/>
</dbReference>
<keyword evidence="11" id="KW-1185">Reference proteome</keyword>
<evidence type="ECO:0000256" key="2">
    <source>
        <dbReference type="ARBA" id="ARBA00012417"/>
    </source>
</evidence>
<dbReference type="NCBIfam" id="NF004226">
    <property type="entry name" value="PRK05673.1"/>
    <property type="match status" value="1"/>
</dbReference>
<dbReference type="Gene3D" id="1.10.10.1600">
    <property type="entry name" value="Bacterial DNA polymerase III alpha subunit, thumb domain"/>
    <property type="match status" value="1"/>
</dbReference>
<dbReference type="SMART" id="SM00481">
    <property type="entry name" value="POLIIIAc"/>
    <property type="match status" value="1"/>
</dbReference>
<evidence type="ECO:0000259" key="9">
    <source>
        <dbReference type="SMART" id="SM00481"/>
    </source>
</evidence>
<dbReference type="InterPro" id="IPR012340">
    <property type="entry name" value="NA-bd_OB-fold"/>
</dbReference>
<dbReference type="InterPro" id="IPR011708">
    <property type="entry name" value="DNA_pol3_alpha_NTPase_dom"/>
</dbReference>
<sequence>MEPPVIAENTPVTTPFVHLHLHTQYSLLDGAIRLEDVIAKAKAYNMPAVAITDHGSMFGAVEFYLKCKKAGVKPLIGCELYIAPDSRFSRESTKGISDAAYHLILLCENMTGYKNLSYLTSAGYKEGFYYRPRIDRELLQQHSEGLIALSACLKGEVAMQCGRGRMEEAIETARWYSELFPDRYYIELQENTLPEQDLVNKRLLEVAAALKLPLVATNDCHYLNREDARAHEVLLCIQTGKTMLDPTHMKFSAEEFYFKTPEEMAAAFSYAPEAIANTVAIAERCNVELPLEKEYYFPHFEPPPGQNHDDMLEQLATEGLKERMVTILAKYPDMTLEQQQAYFDRLRIELDCIREMKFPAYFLIVSDFITWAKNKGIPVGPGRGSAAGSLVAYAIKITDLDPLPYNLLFERFLNPERISMPDIDVDFCQDRREEVIQYVVEKYGRERVCQIITFGTMKAKAVVRDVGRALGMPYGDVDRIAKLIPDDLKMTLAKALQQEPQFNEMAKTDPQVKDLLDTALCLEGLARNASTHAAGVVVAPNQLEEYLPVYKDQKTGAINTQYSMKYVEMVGLVKFDFLGLKNLTVIQNAVKLVREGKDPNFDITLLRDDDQASYDLITAGNTTGIFQLESSGMKEMLVKLKPSCFEDVIAACALYRPGPLGCGMVDDFIERKHGRQKVIYDLPQLEPILKDTYGVIVYQEQVMQISRTLAGYSLGRADLLRRAMGKKDPVVMAKEKEPFLAGAKEQGIDPKKAEAIFDQMAKFAEYGFNKSHSAAYALIAYQTAYLKAHYPVEFLAALLSCDMDSTDKVIKNIADCREQEIEVLPPDINKSGHSFTVVGKSMRFGLGAVKGIGFGAVEAILEARGEAPFKDIFDFCERVDLRRSNKKVLEALVKCGAFDSTGAARAALMEGLEAAMSYGQKIQEEKASAQVSLFGTAEVVKSNGNGGIKLPNVPEWYDKEKLAFEKEALGFLITGHPLDRYIDDIKRMGTTEIGKLSDMADGGEIRICGIVSSLKEIVTKKGDRMGFATIEDLSGSVEVTIFSDIYTAAVSLLKSDDPLLITGKLERGEKGAKILVQGQKEGASEWQLKQRGPAGDIKLLSEARAQTTKKVFFTLKTDDTPMERIEALKGIIERHRGTIPAFIQFVIPQRSHSILPLPESMSVIASDDLRLEVEQLFGYNAASFD</sequence>
<reference evidence="10 11" key="1">
    <citation type="submission" date="2021-05" db="EMBL/GenBank/DDBJ databases">
        <title>The draft genome of Geobacter chapellei DSM 13688.</title>
        <authorList>
            <person name="Xu Z."/>
            <person name="Masuda Y."/>
            <person name="Itoh H."/>
            <person name="Senoo K."/>
        </authorList>
    </citation>
    <scope>NUCLEOTIDE SEQUENCE [LARGE SCALE GENOMIC DNA]</scope>
    <source>
        <strain evidence="10 11">DSM 13688</strain>
    </source>
</reference>
<dbReference type="PANTHER" id="PTHR32294">
    <property type="entry name" value="DNA POLYMERASE III SUBUNIT ALPHA"/>
    <property type="match status" value="1"/>
</dbReference>
<dbReference type="GO" id="GO:0003887">
    <property type="term" value="F:DNA-directed DNA polymerase activity"/>
    <property type="evidence" value="ECO:0007669"/>
    <property type="project" value="UniProtKB-EC"/>
</dbReference>
<dbReference type="InterPro" id="IPR004805">
    <property type="entry name" value="DnaE2/DnaE/PolC"/>
</dbReference>
<dbReference type="Gene3D" id="2.40.50.140">
    <property type="entry name" value="Nucleic acid-binding proteins"/>
    <property type="match status" value="1"/>
</dbReference>
<dbReference type="CDD" id="cd04485">
    <property type="entry name" value="DnaE_OBF"/>
    <property type="match status" value="1"/>
</dbReference>
<dbReference type="InterPro" id="IPR041931">
    <property type="entry name" value="DNA_pol3_alpha_thumb_dom"/>
</dbReference>
<dbReference type="Pfam" id="PF17657">
    <property type="entry name" value="DNA_pol3_finger"/>
    <property type="match status" value="1"/>
</dbReference>
<dbReference type="InterPro" id="IPR004365">
    <property type="entry name" value="NA-bd_OB_tRNA"/>
</dbReference>
<evidence type="ECO:0000313" key="10">
    <source>
        <dbReference type="EMBL" id="MBT1073029.1"/>
    </source>
</evidence>
<feature type="domain" description="Polymerase/histidinol phosphatase N-terminal" evidence="9">
    <location>
        <begin position="17"/>
        <end position="84"/>
    </location>
</feature>
<dbReference type="InterPro" id="IPR016195">
    <property type="entry name" value="Pol/histidinol_Pase-like"/>
</dbReference>
<keyword evidence="4 10" id="KW-0808">Transferase</keyword>
<gene>
    <name evidence="10" type="primary">dnaE</name>
    <name evidence="10" type="ORF">KJB30_14645</name>
</gene>
<dbReference type="PANTHER" id="PTHR32294:SF0">
    <property type="entry name" value="DNA POLYMERASE III SUBUNIT ALPHA"/>
    <property type="match status" value="1"/>
</dbReference>
<dbReference type="SUPFAM" id="SSF89550">
    <property type="entry name" value="PHP domain-like"/>
    <property type="match status" value="1"/>
</dbReference>
<dbReference type="CDD" id="cd12113">
    <property type="entry name" value="PHP_PolIIIA_DnaE3"/>
    <property type="match status" value="1"/>
</dbReference>
<evidence type="ECO:0000256" key="6">
    <source>
        <dbReference type="ARBA" id="ARBA00022705"/>
    </source>
</evidence>
<dbReference type="Pfam" id="PF07733">
    <property type="entry name" value="DNA_pol3_alpha"/>
    <property type="match status" value="1"/>
</dbReference>
<dbReference type="Proteomes" id="UP000784128">
    <property type="component" value="Unassembled WGS sequence"/>
</dbReference>
<evidence type="ECO:0000313" key="11">
    <source>
        <dbReference type="Proteomes" id="UP000784128"/>
    </source>
</evidence>
<dbReference type="EC" id="2.7.7.7" evidence="2"/>
<evidence type="ECO:0000256" key="1">
    <source>
        <dbReference type="ARBA" id="ARBA00004496"/>
    </source>
</evidence>
<evidence type="ECO:0000256" key="3">
    <source>
        <dbReference type="ARBA" id="ARBA00019114"/>
    </source>
</evidence>
<evidence type="ECO:0000256" key="4">
    <source>
        <dbReference type="ARBA" id="ARBA00022679"/>
    </source>
</evidence>
<dbReference type="Pfam" id="PF01336">
    <property type="entry name" value="tRNA_anti-codon"/>
    <property type="match status" value="1"/>
</dbReference>
<comment type="catalytic activity">
    <reaction evidence="8">
        <text>DNA(n) + a 2'-deoxyribonucleoside 5'-triphosphate = DNA(n+1) + diphosphate</text>
        <dbReference type="Rhea" id="RHEA:22508"/>
        <dbReference type="Rhea" id="RHEA-COMP:17339"/>
        <dbReference type="Rhea" id="RHEA-COMP:17340"/>
        <dbReference type="ChEBI" id="CHEBI:33019"/>
        <dbReference type="ChEBI" id="CHEBI:61560"/>
        <dbReference type="ChEBI" id="CHEBI:173112"/>
        <dbReference type="EC" id="2.7.7.7"/>
    </reaction>
</comment>
<dbReference type="RefSeq" id="WP_214300639.1">
    <property type="nucleotide sequence ID" value="NZ_JAHDYS010000015.1"/>
</dbReference>
<organism evidence="10 11">
    <name type="scientific">Pelotalea chapellei</name>
    <dbReference type="NCBI Taxonomy" id="44671"/>
    <lineage>
        <taxon>Bacteria</taxon>
        <taxon>Pseudomonadati</taxon>
        <taxon>Thermodesulfobacteriota</taxon>
        <taxon>Desulfuromonadia</taxon>
        <taxon>Geobacterales</taxon>
        <taxon>Geobacteraceae</taxon>
        <taxon>Pelotalea</taxon>
    </lineage>
</organism>
<keyword evidence="7" id="KW-0239">DNA-directed DNA polymerase</keyword>
<keyword evidence="5 10" id="KW-0548">Nucleotidyltransferase</keyword>
<accession>A0ABS5UBI0</accession>
<dbReference type="Gene3D" id="1.10.150.870">
    <property type="match status" value="1"/>
</dbReference>
<protein>
    <recommendedName>
        <fullName evidence="3">DNA polymerase III subunit alpha</fullName>
        <ecNumber evidence="2">2.7.7.7</ecNumber>
    </recommendedName>
</protein>
<dbReference type="InterPro" id="IPR004013">
    <property type="entry name" value="PHP_dom"/>
</dbReference>
<dbReference type="Gene3D" id="3.20.20.140">
    <property type="entry name" value="Metal-dependent hydrolases"/>
    <property type="match status" value="1"/>
</dbReference>
<dbReference type="InterPro" id="IPR029460">
    <property type="entry name" value="DNAPol_HHH"/>
</dbReference>